<comment type="similarity">
    <text evidence="1 9 10">Belongs to the class-I aminoacyl-tRNA synthetase family.</text>
</comment>
<accession>A0ABP8GGM0</accession>
<dbReference type="Gene3D" id="3.40.50.620">
    <property type="entry name" value="HUPs"/>
    <property type="match status" value="1"/>
</dbReference>
<keyword evidence="14" id="KW-1185">Reference proteome</keyword>
<evidence type="ECO:0000256" key="2">
    <source>
        <dbReference type="ARBA" id="ARBA00022490"/>
    </source>
</evidence>
<sequence>MLPEQQEQLIGLIGAAVRAVAPDASPSVLLERPKVASHGDLATNVAMQIAKPLRRNPRELAQAIVDALAAQPGAAGLVAGAEVAGPGFINIRIAPAAKQAVVAAIRQGGAGFGRAPATGRKVIVEFVSANPTGPLHVGHARQAALGDAICRLFDAGGWTVHREFYYNDAGNQIHNLAISVQARARGLTPDHPDFPADGYRGEYINDIAADYLSGKTVQAADADPVTAAGDPDSLEDIRRFAVAYLRREQDLDLQAFDLKFDNYYLESSLYTSGRVDQVVRQLIASGHTYELDGALWLRTTELGEGDDKDRVMRKSEGGYTYFVPDVAYHVTKWERGFDKAINIQGSDHHGTIARVRSGLQALGIGIPKGYPDYVLHKMVKVMRGGEEVKISKRAGSYVTLRDLIDWVGRDAVRYFLIQRRADTEFVFDVDLALKQSDENPVYYIQYAHARICSILAQWGGDPAELADADTSLLTAEREYQLMQRLAGFPATVALAAAELSPHHIAFWLKDCAADYHAYYNAERVLVDDPALKLARLALLAATRQVLANGLALLGVSAPQRM</sequence>
<evidence type="ECO:0000256" key="5">
    <source>
        <dbReference type="ARBA" id="ARBA00022840"/>
    </source>
</evidence>
<keyword evidence="4 9" id="KW-0547">Nucleotide-binding</keyword>
<evidence type="ECO:0000313" key="13">
    <source>
        <dbReference type="EMBL" id="GAA4324042.1"/>
    </source>
</evidence>
<dbReference type="InterPro" id="IPR008909">
    <property type="entry name" value="DALR_anticod-bd"/>
</dbReference>
<dbReference type="InterPro" id="IPR005148">
    <property type="entry name" value="Arg-tRNA-synth_N"/>
</dbReference>
<dbReference type="InterPro" id="IPR001412">
    <property type="entry name" value="aa-tRNA-synth_I_CS"/>
</dbReference>
<name>A0ABP8GGM0_9BURK</name>
<dbReference type="PROSITE" id="PS00178">
    <property type="entry name" value="AA_TRNA_LIGASE_I"/>
    <property type="match status" value="1"/>
</dbReference>
<feature type="domain" description="DALR anticodon binding" evidence="11">
    <location>
        <begin position="444"/>
        <end position="561"/>
    </location>
</feature>
<comment type="subunit">
    <text evidence="9">Monomer.</text>
</comment>
<keyword evidence="6 9" id="KW-0648">Protein biosynthesis</keyword>
<dbReference type="EC" id="6.1.1.19" evidence="9"/>
<evidence type="ECO:0000256" key="7">
    <source>
        <dbReference type="ARBA" id="ARBA00023146"/>
    </source>
</evidence>
<keyword evidence="3 9" id="KW-0436">Ligase</keyword>
<evidence type="ECO:0000256" key="10">
    <source>
        <dbReference type="RuleBase" id="RU363038"/>
    </source>
</evidence>
<dbReference type="Pfam" id="PF00750">
    <property type="entry name" value="tRNA-synt_1d"/>
    <property type="match status" value="1"/>
</dbReference>
<dbReference type="InterPro" id="IPR014729">
    <property type="entry name" value="Rossmann-like_a/b/a_fold"/>
</dbReference>
<keyword evidence="7 9" id="KW-0030">Aminoacyl-tRNA synthetase</keyword>
<dbReference type="Pfam" id="PF03485">
    <property type="entry name" value="Arg_tRNA_synt_N"/>
    <property type="match status" value="1"/>
</dbReference>
<dbReference type="SMART" id="SM01016">
    <property type="entry name" value="Arg_tRNA_synt_N"/>
    <property type="match status" value="1"/>
</dbReference>
<dbReference type="CDD" id="cd00671">
    <property type="entry name" value="ArgRS_core"/>
    <property type="match status" value="1"/>
</dbReference>
<organism evidence="13 14">
    <name type="scientific">Pigmentiphaga soli</name>
    <dbReference type="NCBI Taxonomy" id="1007095"/>
    <lineage>
        <taxon>Bacteria</taxon>
        <taxon>Pseudomonadati</taxon>
        <taxon>Pseudomonadota</taxon>
        <taxon>Betaproteobacteria</taxon>
        <taxon>Burkholderiales</taxon>
        <taxon>Alcaligenaceae</taxon>
        <taxon>Pigmentiphaga</taxon>
    </lineage>
</organism>
<dbReference type="SUPFAM" id="SSF55190">
    <property type="entry name" value="Arginyl-tRNA synthetase (ArgRS), N-terminal 'additional' domain"/>
    <property type="match status" value="1"/>
</dbReference>
<dbReference type="PRINTS" id="PR01038">
    <property type="entry name" value="TRNASYNTHARG"/>
</dbReference>
<dbReference type="EMBL" id="BAABFO010000002">
    <property type="protein sequence ID" value="GAA4324042.1"/>
    <property type="molecule type" value="Genomic_DNA"/>
</dbReference>
<dbReference type="Pfam" id="PF05746">
    <property type="entry name" value="DALR_1"/>
    <property type="match status" value="1"/>
</dbReference>
<dbReference type="Proteomes" id="UP001501671">
    <property type="component" value="Unassembled WGS sequence"/>
</dbReference>
<evidence type="ECO:0000256" key="4">
    <source>
        <dbReference type="ARBA" id="ARBA00022741"/>
    </source>
</evidence>
<comment type="caution">
    <text evidence="13">The sequence shown here is derived from an EMBL/GenBank/DDBJ whole genome shotgun (WGS) entry which is preliminary data.</text>
</comment>
<dbReference type="InterPro" id="IPR035684">
    <property type="entry name" value="ArgRS_core"/>
</dbReference>
<evidence type="ECO:0000256" key="6">
    <source>
        <dbReference type="ARBA" id="ARBA00022917"/>
    </source>
</evidence>
<reference evidence="14" key="1">
    <citation type="journal article" date="2019" name="Int. J. Syst. Evol. Microbiol.">
        <title>The Global Catalogue of Microorganisms (GCM) 10K type strain sequencing project: providing services to taxonomists for standard genome sequencing and annotation.</title>
        <authorList>
            <consortium name="The Broad Institute Genomics Platform"/>
            <consortium name="The Broad Institute Genome Sequencing Center for Infectious Disease"/>
            <person name="Wu L."/>
            <person name="Ma J."/>
        </authorList>
    </citation>
    <scope>NUCLEOTIDE SEQUENCE [LARGE SCALE GENOMIC DNA]</scope>
    <source>
        <strain evidence="14">JCM 17666</strain>
    </source>
</reference>
<dbReference type="InterPro" id="IPR009080">
    <property type="entry name" value="tRNAsynth_Ia_anticodon-bd"/>
</dbReference>
<protein>
    <recommendedName>
        <fullName evidence="9">Arginine--tRNA ligase</fullName>
        <ecNumber evidence="9">6.1.1.19</ecNumber>
    </recommendedName>
    <alternativeName>
        <fullName evidence="9">Arginyl-tRNA synthetase</fullName>
        <shortName evidence="9">ArgRS</shortName>
    </alternativeName>
</protein>
<evidence type="ECO:0000259" key="11">
    <source>
        <dbReference type="SMART" id="SM00836"/>
    </source>
</evidence>
<evidence type="ECO:0000256" key="8">
    <source>
        <dbReference type="ARBA" id="ARBA00049339"/>
    </source>
</evidence>
<dbReference type="GO" id="GO:0016874">
    <property type="term" value="F:ligase activity"/>
    <property type="evidence" value="ECO:0007669"/>
    <property type="project" value="UniProtKB-KW"/>
</dbReference>
<proteinExistence type="inferred from homology"/>
<dbReference type="SMART" id="SM00836">
    <property type="entry name" value="DALR_1"/>
    <property type="match status" value="1"/>
</dbReference>
<dbReference type="InterPro" id="IPR001278">
    <property type="entry name" value="Arg-tRNA-ligase"/>
</dbReference>
<feature type="short sequence motif" description="'HIGH' region" evidence="9">
    <location>
        <begin position="129"/>
        <end position="139"/>
    </location>
</feature>
<evidence type="ECO:0000256" key="3">
    <source>
        <dbReference type="ARBA" id="ARBA00022598"/>
    </source>
</evidence>
<dbReference type="SUPFAM" id="SSF52374">
    <property type="entry name" value="Nucleotidylyl transferase"/>
    <property type="match status" value="1"/>
</dbReference>
<dbReference type="Gene3D" id="3.30.1360.70">
    <property type="entry name" value="Arginyl tRNA synthetase N-terminal domain"/>
    <property type="match status" value="1"/>
</dbReference>
<dbReference type="SUPFAM" id="SSF47323">
    <property type="entry name" value="Anticodon-binding domain of a subclass of class I aminoacyl-tRNA synthetases"/>
    <property type="match status" value="1"/>
</dbReference>
<evidence type="ECO:0000313" key="14">
    <source>
        <dbReference type="Proteomes" id="UP001501671"/>
    </source>
</evidence>
<gene>
    <name evidence="9 13" type="primary">argS</name>
    <name evidence="13" type="ORF">GCM10023144_05300</name>
</gene>
<dbReference type="NCBIfam" id="TIGR00456">
    <property type="entry name" value="argS"/>
    <property type="match status" value="1"/>
</dbReference>
<comment type="catalytic activity">
    <reaction evidence="8 9">
        <text>tRNA(Arg) + L-arginine + ATP = L-arginyl-tRNA(Arg) + AMP + diphosphate</text>
        <dbReference type="Rhea" id="RHEA:20301"/>
        <dbReference type="Rhea" id="RHEA-COMP:9658"/>
        <dbReference type="Rhea" id="RHEA-COMP:9673"/>
        <dbReference type="ChEBI" id="CHEBI:30616"/>
        <dbReference type="ChEBI" id="CHEBI:32682"/>
        <dbReference type="ChEBI" id="CHEBI:33019"/>
        <dbReference type="ChEBI" id="CHEBI:78442"/>
        <dbReference type="ChEBI" id="CHEBI:78513"/>
        <dbReference type="ChEBI" id="CHEBI:456215"/>
        <dbReference type="EC" id="6.1.1.19"/>
    </reaction>
</comment>
<dbReference type="HAMAP" id="MF_00123">
    <property type="entry name" value="Arg_tRNA_synth"/>
    <property type="match status" value="1"/>
</dbReference>
<evidence type="ECO:0000256" key="1">
    <source>
        <dbReference type="ARBA" id="ARBA00005594"/>
    </source>
</evidence>
<keyword evidence="2 9" id="KW-0963">Cytoplasm</keyword>
<evidence type="ECO:0000256" key="9">
    <source>
        <dbReference type="HAMAP-Rule" id="MF_00123"/>
    </source>
</evidence>
<feature type="domain" description="Arginyl tRNA synthetase N-terminal" evidence="12">
    <location>
        <begin position="7"/>
        <end position="93"/>
    </location>
</feature>
<dbReference type="Gene3D" id="1.10.730.10">
    <property type="entry name" value="Isoleucyl-tRNA Synthetase, Domain 1"/>
    <property type="match status" value="1"/>
</dbReference>
<dbReference type="RefSeq" id="WP_345246050.1">
    <property type="nucleotide sequence ID" value="NZ_BAABFO010000002.1"/>
</dbReference>
<dbReference type="InterPro" id="IPR036695">
    <property type="entry name" value="Arg-tRNA-synth_N_sf"/>
</dbReference>
<keyword evidence="5 9" id="KW-0067">ATP-binding</keyword>
<dbReference type="PANTHER" id="PTHR11956">
    <property type="entry name" value="ARGINYL-TRNA SYNTHETASE"/>
    <property type="match status" value="1"/>
</dbReference>
<evidence type="ECO:0000259" key="12">
    <source>
        <dbReference type="SMART" id="SM01016"/>
    </source>
</evidence>
<dbReference type="PANTHER" id="PTHR11956:SF5">
    <property type="entry name" value="ARGININE--TRNA LIGASE, CYTOPLASMIC"/>
    <property type="match status" value="1"/>
</dbReference>
<comment type="subcellular location">
    <subcellularLocation>
        <location evidence="9">Cytoplasm</location>
    </subcellularLocation>
</comment>